<feature type="coiled-coil region" evidence="7">
    <location>
        <begin position="33"/>
        <end position="95"/>
    </location>
</feature>
<dbReference type="GO" id="GO:0006508">
    <property type="term" value="P:proteolysis"/>
    <property type="evidence" value="ECO:0007669"/>
    <property type="project" value="UniProtKB-KW"/>
</dbReference>
<dbReference type="EMBL" id="CP047045">
    <property type="protein sequence ID" value="QGZ96888.1"/>
    <property type="molecule type" value="Genomic_DNA"/>
</dbReference>
<keyword evidence="3" id="KW-0479">Metal-binding</keyword>
<evidence type="ECO:0000256" key="5">
    <source>
        <dbReference type="ARBA" id="ARBA00022833"/>
    </source>
</evidence>
<keyword evidence="2" id="KW-0645">Protease</keyword>
<dbReference type="GO" id="GO:0004222">
    <property type="term" value="F:metalloendopeptidase activity"/>
    <property type="evidence" value="ECO:0007669"/>
    <property type="project" value="TreeGrafter"/>
</dbReference>
<dbReference type="GO" id="GO:0046872">
    <property type="term" value="F:metal ion binding"/>
    <property type="evidence" value="ECO:0007669"/>
    <property type="project" value="UniProtKB-KW"/>
</dbReference>
<dbReference type="CDD" id="cd12797">
    <property type="entry name" value="M23_peptidase"/>
    <property type="match status" value="1"/>
</dbReference>
<evidence type="ECO:0000256" key="8">
    <source>
        <dbReference type="SAM" id="SignalP"/>
    </source>
</evidence>
<evidence type="ECO:0000256" key="4">
    <source>
        <dbReference type="ARBA" id="ARBA00022801"/>
    </source>
</evidence>
<dbReference type="InterPro" id="IPR016047">
    <property type="entry name" value="M23ase_b-sheet_dom"/>
</dbReference>
<feature type="signal peptide" evidence="8">
    <location>
        <begin position="1"/>
        <end position="27"/>
    </location>
</feature>
<dbReference type="Pfam" id="PF01551">
    <property type="entry name" value="Peptidase_M23"/>
    <property type="match status" value="1"/>
</dbReference>
<feature type="chain" id="PRO_5026236368" evidence="8">
    <location>
        <begin position="28"/>
        <end position="380"/>
    </location>
</feature>
<dbReference type="SUPFAM" id="SSF51261">
    <property type="entry name" value="Duplicated hybrid motif"/>
    <property type="match status" value="1"/>
</dbReference>
<dbReference type="Proteomes" id="UP000431269">
    <property type="component" value="Chromosome"/>
</dbReference>
<evidence type="ECO:0000259" key="9">
    <source>
        <dbReference type="Pfam" id="PF01551"/>
    </source>
</evidence>
<dbReference type="PANTHER" id="PTHR21666:SF288">
    <property type="entry name" value="CELL DIVISION PROTEIN YTFB"/>
    <property type="match status" value="1"/>
</dbReference>
<keyword evidence="8" id="KW-0732">Signal</keyword>
<dbReference type="RefSeq" id="WP_158767648.1">
    <property type="nucleotide sequence ID" value="NZ_CP047045.1"/>
</dbReference>
<keyword evidence="4 10" id="KW-0378">Hydrolase</keyword>
<dbReference type="AlphaFoldDB" id="A0A6I6MU31"/>
<feature type="coiled-coil region" evidence="7">
    <location>
        <begin position="170"/>
        <end position="222"/>
    </location>
</feature>
<feature type="domain" description="M23ase beta-sheet core" evidence="9">
    <location>
        <begin position="270"/>
        <end position="362"/>
    </location>
</feature>
<evidence type="ECO:0000313" key="11">
    <source>
        <dbReference type="Proteomes" id="UP000431269"/>
    </source>
</evidence>
<sequence length="380" mass="40091">MARGAKRARALIACALIALTVQGTADAQTTRTAAQAERDRRTEAARAERLRAQANTARGEVRALDTRLTESGRRRSEAEAAATAAEERLAVLQTQITADALRQQRSRAALERALISAAFAQRRIEPGAVRSTVFARAVAPAINQDQRRASATLAEARANEEAISTERSILADAQAAIDAERAEIVTLLARRRATQAQLVNDATAAERRVRALAAEARNLRELAARVQPASTARRSGGSTGATSIPAAWLAPAEGRIVRGYGVRQGAGPASQGVSVTTRANAQVVSPASGEVAYAGVFRSYGQVLILNLDGGYAVVLTGLETISARVGERVRAGQPVGEMSANASPAPELYVEVRREGQPVDPGRWLTARGLAADQNVRAG</sequence>
<dbReference type="InterPro" id="IPR011055">
    <property type="entry name" value="Dup_hybrid_motif"/>
</dbReference>
<dbReference type="KEGG" id="tsv:DSM104635_03753"/>
<protein>
    <submittedName>
        <fullName evidence="10">Murein hydrolase activator NlpD</fullName>
    </submittedName>
</protein>
<keyword evidence="6" id="KW-0482">Metalloprotease</keyword>
<evidence type="ECO:0000256" key="1">
    <source>
        <dbReference type="ARBA" id="ARBA00001947"/>
    </source>
</evidence>
<evidence type="ECO:0000256" key="3">
    <source>
        <dbReference type="ARBA" id="ARBA00022723"/>
    </source>
</evidence>
<evidence type="ECO:0000256" key="2">
    <source>
        <dbReference type="ARBA" id="ARBA00022670"/>
    </source>
</evidence>
<keyword evidence="11" id="KW-1185">Reference proteome</keyword>
<comment type="cofactor">
    <cofactor evidence="1">
        <name>Zn(2+)</name>
        <dbReference type="ChEBI" id="CHEBI:29105"/>
    </cofactor>
</comment>
<evidence type="ECO:0000256" key="7">
    <source>
        <dbReference type="SAM" id="Coils"/>
    </source>
</evidence>
<organism evidence="10 11">
    <name type="scientific">Terricaulis silvestris</name>
    <dbReference type="NCBI Taxonomy" id="2686094"/>
    <lineage>
        <taxon>Bacteria</taxon>
        <taxon>Pseudomonadati</taxon>
        <taxon>Pseudomonadota</taxon>
        <taxon>Alphaproteobacteria</taxon>
        <taxon>Caulobacterales</taxon>
        <taxon>Caulobacteraceae</taxon>
        <taxon>Terricaulis</taxon>
    </lineage>
</organism>
<dbReference type="InterPro" id="IPR050570">
    <property type="entry name" value="Cell_wall_metabolism_enzyme"/>
</dbReference>
<dbReference type="PANTHER" id="PTHR21666">
    <property type="entry name" value="PEPTIDASE-RELATED"/>
    <property type="match status" value="1"/>
</dbReference>
<evidence type="ECO:0000313" key="10">
    <source>
        <dbReference type="EMBL" id="QGZ96888.1"/>
    </source>
</evidence>
<reference evidence="11" key="1">
    <citation type="submission" date="2019-12" db="EMBL/GenBank/DDBJ databases">
        <title>Complete genome of Terracaulis silvestris 0127_4.</title>
        <authorList>
            <person name="Vieira S."/>
            <person name="Riedel T."/>
            <person name="Sproer C."/>
            <person name="Pascual J."/>
            <person name="Boedeker C."/>
            <person name="Overmann J."/>
        </authorList>
    </citation>
    <scope>NUCLEOTIDE SEQUENCE [LARGE SCALE GENOMIC DNA]</scope>
    <source>
        <strain evidence="11">0127_4</strain>
    </source>
</reference>
<keyword evidence="7" id="KW-0175">Coiled coil</keyword>
<gene>
    <name evidence="10" type="primary">nlpD_4</name>
    <name evidence="10" type="ORF">DSM104635_03753</name>
</gene>
<evidence type="ECO:0000256" key="6">
    <source>
        <dbReference type="ARBA" id="ARBA00023049"/>
    </source>
</evidence>
<dbReference type="Gene3D" id="2.70.70.10">
    <property type="entry name" value="Glucose Permease (Domain IIA)"/>
    <property type="match status" value="1"/>
</dbReference>
<keyword evidence="5" id="KW-0862">Zinc</keyword>
<proteinExistence type="predicted"/>
<accession>A0A6I6MU31</accession>
<name>A0A6I6MU31_9CAUL</name>